<reference evidence="2" key="1">
    <citation type="submission" date="2022-11" db="UniProtKB">
        <authorList>
            <consortium name="WormBaseParasite"/>
        </authorList>
    </citation>
    <scope>IDENTIFICATION</scope>
</reference>
<dbReference type="WBParaSite" id="nRc.2.0.1.t30192-RA">
    <property type="protein sequence ID" value="nRc.2.0.1.t30192-RA"/>
    <property type="gene ID" value="nRc.2.0.1.g30192"/>
</dbReference>
<evidence type="ECO:0000313" key="2">
    <source>
        <dbReference type="WBParaSite" id="nRc.2.0.1.t30192-RA"/>
    </source>
</evidence>
<proteinExistence type="predicted"/>
<organism evidence="1 2">
    <name type="scientific">Romanomermis culicivorax</name>
    <name type="common">Nematode worm</name>
    <dbReference type="NCBI Taxonomy" id="13658"/>
    <lineage>
        <taxon>Eukaryota</taxon>
        <taxon>Metazoa</taxon>
        <taxon>Ecdysozoa</taxon>
        <taxon>Nematoda</taxon>
        <taxon>Enoplea</taxon>
        <taxon>Dorylaimia</taxon>
        <taxon>Mermithida</taxon>
        <taxon>Mermithoidea</taxon>
        <taxon>Mermithidae</taxon>
        <taxon>Romanomermis</taxon>
    </lineage>
</organism>
<keyword evidence="1" id="KW-1185">Reference proteome</keyword>
<sequence length="78" mass="9042">MKTSIVLFSCMAFRRTAGAAIRTLTRPTFRNTVSGVSRFVFSGVSRFVSRFAAAKNFRSLHRFCQLIDRILYRTRFQL</sequence>
<accession>A0A915JWT6</accession>
<dbReference type="AlphaFoldDB" id="A0A915JWT6"/>
<protein>
    <submittedName>
        <fullName evidence="2">Secreted protein</fullName>
    </submittedName>
</protein>
<evidence type="ECO:0000313" key="1">
    <source>
        <dbReference type="Proteomes" id="UP000887565"/>
    </source>
</evidence>
<dbReference type="Proteomes" id="UP000887565">
    <property type="component" value="Unplaced"/>
</dbReference>
<name>A0A915JWT6_ROMCU</name>